<accession>A0A2S5BDV8</accession>
<dbReference type="GO" id="GO:0006298">
    <property type="term" value="P:mismatch repair"/>
    <property type="evidence" value="ECO:0007669"/>
    <property type="project" value="TreeGrafter"/>
</dbReference>
<comment type="similarity">
    <text evidence="2">Belongs to the XPC family.</text>
</comment>
<evidence type="ECO:0000313" key="12">
    <source>
        <dbReference type="Proteomes" id="UP000237144"/>
    </source>
</evidence>
<dbReference type="EMBL" id="PJQD01000020">
    <property type="protein sequence ID" value="POY74931.1"/>
    <property type="molecule type" value="Genomic_DNA"/>
</dbReference>
<dbReference type="InterPro" id="IPR018326">
    <property type="entry name" value="Rad4_beta-hairpin_dom1"/>
</dbReference>
<dbReference type="OrthoDB" id="300780at2759"/>
<reference evidence="11 12" key="1">
    <citation type="journal article" date="2018" name="Front. Microbiol.">
        <title>Prospects for Fungal Bioremediation of Acidic Radioactive Waste Sites: Characterization and Genome Sequence of Rhodotorula taiwanensis MD1149.</title>
        <authorList>
            <person name="Tkavc R."/>
            <person name="Matrosova V.Y."/>
            <person name="Grichenko O.E."/>
            <person name="Gostincar C."/>
            <person name="Volpe R.P."/>
            <person name="Klimenkova P."/>
            <person name="Gaidamakova E.K."/>
            <person name="Zhou C.E."/>
            <person name="Stewart B.J."/>
            <person name="Lyman M.G."/>
            <person name="Malfatti S.A."/>
            <person name="Rubinfeld B."/>
            <person name="Courtot M."/>
            <person name="Singh J."/>
            <person name="Dalgard C.L."/>
            <person name="Hamilton T."/>
            <person name="Frey K.G."/>
            <person name="Gunde-Cimerman N."/>
            <person name="Dugan L."/>
            <person name="Daly M.J."/>
        </authorList>
    </citation>
    <scope>NUCLEOTIDE SEQUENCE [LARGE SCALE GENOMIC DNA]</scope>
    <source>
        <strain evidence="11 12">MD1149</strain>
    </source>
</reference>
<keyword evidence="3" id="KW-0227">DNA damage</keyword>
<feature type="compositionally biased region" description="Acidic residues" evidence="7">
    <location>
        <begin position="463"/>
        <end position="478"/>
    </location>
</feature>
<keyword evidence="4" id="KW-0234">DNA repair</keyword>
<dbReference type="Gene3D" id="3.30.60.290">
    <property type="entry name" value="Rad4, beta-hairpin domain BHD2"/>
    <property type="match status" value="1"/>
</dbReference>
<dbReference type="Proteomes" id="UP000237144">
    <property type="component" value="Unassembled WGS sequence"/>
</dbReference>
<dbReference type="GO" id="GO:0005737">
    <property type="term" value="C:cytoplasm"/>
    <property type="evidence" value="ECO:0007669"/>
    <property type="project" value="TreeGrafter"/>
</dbReference>
<dbReference type="InterPro" id="IPR042488">
    <property type="entry name" value="Rad4_BHD3_sf"/>
</dbReference>
<feature type="region of interest" description="Disordered" evidence="7">
    <location>
        <begin position="414"/>
        <end position="555"/>
    </location>
</feature>
<keyword evidence="5" id="KW-0539">Nucleus</keyword>
<dbReference type="InterPro" id="IPR038765">
    <property type="entry name" value="Papain-like_cys_pep_sf"/>
</dbReference>
<comment type="subcellular location">
    <subcellularLocation>
        <location evidence="1">Nucleus</location>
    </subcellularLocation>
</comment>
<dbReference type="STRING" id="741276.A0A2S5BDV8"/>
<dbReference type="InterPro" id="IPR018325">
    <property type="entry name" value="Rad4/PNGase_transGLS-fold"/>
</dbReference>
<dbReference type="PANTHER" id="PTHR12135:SF0">
    <property type="entry name" value="DNA REPAIR PROTEIN COMPLEMENTING XP-C CELLS"/>
    <property type="match status" value="1"/>
</dbReference>
<dbReference type="Pfam" id="PF10403">
    <property type="entry name" value="BHD_1"/>
    <property type="match status" value="1"/>
</dbReference>
<dbReference type="InterPro" id="IPR036985">
    <property type="entry name" value="Transglutaminase-like_sf"/>
</dbReference>
<dbReference type="GO" id="GO:0006289">
    <property type="term" value="P:nucleotide-excision repair"/>
    <property type="evidence" value="ECO:0007669"/>
    <property type="project" value="InterPro"/>
</dbReference>
<evidence type="ECO:0000256" key="2">
    <source>
        <dbReference type="ARBA" id="ARBA00009525"/>
    </source>
</evidence>
<dbReference type="SUPFAM" id="SSF54001">
    <property type="entry name" value="Cysteine proteinases"/>
    <property type="match status" value="2"/>
</dbReference>
<feature type="coiled-coil region" evidence="6">
    <location>
        <begin position="241"/>
        <end position="268"/>
    </location>
</feature>
<dbReference type="SMART" id="SM01030">
    <property type="entry name" value="BHD_1"/>
    <property type="match status" value="1"/>
</dbReference>
<dbReference type="SMART" id="SM01032">
    <property type="entry name" value="BHD_3"/>
    <property type="match status" value="1"/>
</dbReference>
<dbReference type="Gene3D" id="2.20.20.110">
    <property type="entry name" value="Rad4, beta-hairpin domain BHD1"/>
    <property type="match status" value="1"/>
</dbReference>
<dbReference type="InterPro" id="IPR018327">
    <property type="entry name" value="BHD_2"/>
</dbReference>
<organism evidence="11 12">
    <name type="scientific">Rhodotorula taiwanensis</name>
    <dbReference type="NCBI Taxonomy" id="741276"/>
    <lineage>
        <taxon>Eukaryota</taxon>
        <taxon>Fungi</taxon>
        <taxon>Dikarya</taxon>
        <taxon>Basidiomycota</taxon>
        <taxon>Pucciniomycotina</taxon>
        <taxon>Microbotryomycetes</taxon>
        <taxon>Sporidiobolales</taxon>
        <taxon>Sporidiobolaceae</taxon>
        <taxon>Rhodotorula</taxon>
    </lineage>
</organism>
<feature type="compositionally biased region" description="Basic and acidic residues" evidence="7">
    <location>
        <begin position="297"/>
        <end position="307"/>
    </location>
</feature>
<dbReference type="AlphaFoldDB" id="A0A2S5BDV8"/>
<feature type="region of interest" description="Disordered" evidence="7">
    <location>
        <begin position="560"/>
        <end position="579"/>
    </location>
</feature>
<evidence type="ECO:0008006" key="13">
    <source>
        <dbReference type="Google" id="ProtNLM"/>
    </source>
</evidence>
<feature type="compositionally biased region" description="Acidic residues" evidence="7">
    <location>
        <begin position="65"/>
        <end position="79"/>
    </location>
</feature>
<evidence type="ECO:0000256" key="6">
    <source>
        <dbReference type="SAM" id="Coils"/>
    </source>
</evidence>
<evidence type="ECO:0000256" key="5">
    <source>
        <dbReference type="ARBA" id="ARBA00023242"/>
    </source>
</evidence>
<sequence>MSRYSTPLGSASASASASASDSEYPLSTRFNPRNAAASMHPLASGSRANYYDDDNDDVSRGGDGLQDDEDEEEAWDEVDIPQAAPSTAADALGSRQDANQGGTEAGTSAGAAAGGIEIVIGRSAAANGKGKGKGVVSAAELTDACRKGKGETARERMIRQERHKVHVMALLAMGLIRNRWLNDPELQARLVSQVPAALLNAFTLITPSRYPNSRDRSRLFDRAVSDLTSWWYTAFEIVPDRELSRRDVVQVEQELEDWREEGERLRLKAQKRVDAEKERAAARQGTDVKGTGKGKAKAREPPLEPEKIPLYPWQESPYLLTTSRRDSALDKSASTSKLPLHPSSGQLIRPYEPASSSWEVVRPAPTEHMQSFHVAASTLRGSKDLSAQLFVALLRAIDIPARLVVSLQALEWRSRAQTTQPPAKPKRGGSAAKPRGGAKGKGGRVAGRRRAAPAQKAKALDTTTDDDDGGGGGEEEEGDFRAIDEEATRASRKSAKAGRDAKSTRRKPNGSGPARARGDDGGTGSSTASVSVGTAGKKKVTSSKRSSAGKPAPDVLVLSSSASATTGSDTDGSFEDGRGKLQYKVPKVKLRGSTSGARMAAWKKEQELKRGTSPDAYELSIAPTQWVEAYTRYNKEWIVVDPVRKRMRCAKLMEPPRAAARGGGEGNVLAYVVAYEEDGSARDVTPRYARAFINVTLKSRVPTSSKVRKENGGNDWFAGVIFPFGRGFKLNRDVEEEEELWHRQSNAPLPTSIGGFKSHPNYVLEQHLHRDEALHPGSRSLGLFKGEFPIFRRSDVVNVRSSENWYRTGRVVKSSEIPMKFVKQRAVTIHRRREEELARMDGGEVDEQPLFAEEQTEVYVPPPVVDGKVPKNNFGNIDLFVPSMLPAGAVHLRSKYAAKCAKELGIDFGEAIMGFEFRQRRALPVISGIVVAEEHADTLEAAKQQDRVLKRWKKLIQGLRIRQRLMDQFKDTDDTPIDATASPPQKSLATQKKVPPPAAPIPSPPVATFQVAETAETEAKPPPSKVPRGRKRATISPSASDEAPSPKRVTRSGDKGALSGVSTSGRSLRVRLPKREELEDQRSEPTRSRSTRASAQQAKGRLKLDDDGDGSEEESALASETVANDEPAGSGGSEAEFEFDDDF</sequence>
<feature type="domain" description="Rad4 beta-hairpin" evidence="9">
    <location>
        <begin position="799"/>
        <end position="862"/>
    </location>
</feature>
<feature type="region of interest" description="Disordered" evidence="7">
    <location>
        <begin position="1"/>
        <end position="109"/>
    </location>
</feature>
<dbReference type="InterPro" id="IPR004583">
    <property type="entry name" value="DNA_repair_Rad4"/>
</dbReference>
<name>A0A2S5BDV8_9BASI</name>
<evidence type="ECO:0000256" key="4">
    <source>
        <dbReference type="ARBA" id="ARBA00023204"/>
    </source>
</evidence>
<evidence type="ECO:0000256" key="7">
    <source>
        <dbReference type="SAM" id="MobiDB-lite"/>
    </source>
</evidence>
<feature type="region of interest" description="Disordered" evidence="7">
    <location>
        <begin position="325"/>
        <end position="349"/>
    </location>
</feature>
<feature type="compositionally biased region" description="Low complexity" evidence="7">
    <location>
        <begin position="10"/>
        <end position="20"/>
    </location>
</feature>
<evidence type="ECO:0000256" key="1">
    <source>
        <dbReference type="ARBA" id="ARBA00004123"/>
    </source>
</evidence>
<dbReference type="PANTHER" id="PTHR12135">
    <property type="entry name" value="DNA REPAIR PROTEIN XP-C / RAD4"/>
    <property type="match status" value="1"/>
</dbReference>
<feature type="compositionally biased region" description="Basic and acidic residues" evidence="7">
    <location>
        <begin position="1073"/>
        <end position="1087"/>
    </location>
</feature>
<dbReference type="GO" id="GO:0071942">
    <property type="term" value="C:XPC complex"/>
    <property type="evidence" value="ECO:0007669"/>
    <property type="project" value="TreeGrafter"/>
</dbReference>
<evidence type="ECO:0000259" key="8">
    <source>
        <dbReference type="SMART" id="SM01030"/>
    </source>
</evidence>
<feature type="domain" description="Rad4 beta-hairpin" evidence="8">
    <location>
        <begin position="745"/>
        <end position="797"/>
    </location>
</feature>
<dbReference type="Gene3D" id="3.90.260.10">
    <property type="entry name" value="Transglutaminase-like"/>
    <property type="match status" value="2"/>
</dbReference>
<evidence type="ECO:0000256" key="3">
    <source>
        <dbReference type="ARBA" id="ARBA00022763"/>
    </source>
</evidence>
<feature type="compositionally biased region" description="Acidic residues" evidence="7">
    <location>
        <begin position="1106"/>
        <end position="1115"/>
    </location>
</feature>
<proteinExistence type="inferred from homology"/>
<evidence type="ECO:0000259" key="9">
    <source>
        <dbReference type="SMART" id="SM01031"/>
    </source>
</evidence>
<keyword evidence="12" id="KW-1185">Reference proteome</keyword>
<feature type="region of interest" description="Disordered" evidence="7">
    <location>
        <begin position="972"/>
        <end position="1143"/>
    </location>
</feature>
<feature type="compositionally biased region" description="Basic and acidic residues" evidence="7">
    <location>
        <begin position="479"/>
        <end position="489"/>
    </location>
</feature>
<evidence type="ECO:0000259" key="10">
    <source>
        <dbReference type="SMART" id="SM01032"/>
    </source>
</evidence>
<feature type="region of interest" description="Disordered" evidence="7">
    <location>
        <begin position="272"/>
        <end position="307"/>
    </location>
</feature>
<dbReference type="Gene3D" id="3.30.70.2460">
    <property type="entry name" value="Rad4, beta-hairpin domain BHD3"/>
    <property type="match status" value="1"/>
</dbReference>
<dbReference type="GO" id="GO:0003697">
    <property type="term" value="F:single-stranded DNA binding"/>
    <property type="evidence" value="ECO:0007669"/>
    <property type="project" value="TreeGrafter"/>
</dbReference>
<gene>
    <name evidence="11" type="ORF">BMF94_1907</name>
</gene>
<feature type="compositionally biased region" description="Basic and acidic residues" evidence="7">
    <location>
        <begin position="272"/>
        <end position="281"/>
    </location>
</feature>
<evidence type="ECO:0000313" key="11">
    <source>
        <dbReference type="EMBL" id="POY74931.1"/>
    </source>
</evidence>
<feature type="compositionally biased region" description="Low complexity" evidence="7">
    <location>
        <begin position="560"/>
        <end position="571"/>
    </location>
</feature>
<dbReference type="SMART" id="SM01031">
    <property type="entry name" value="BHD_2"/>
    <property type="match status" value="1"/>
</dbReference>
<dbReference type="GO" id="GO:0000111">
    <property type="term" value="C:nucleotide-excision repair factor 2 complex"/>
    <property type="evidence" value="ECO:0007669"/>
    <property type="project" value="TreeGrafter"/>
</dbReference>
<dbReference type="FunFam" id="3.30.70.2460:FF:000001">
    <property type="entry name" value="DNA repair protein Rad4 family"/>
    <property type="match status" value="1"/>
</dbReference>
<feature type="compositionally biased region" description="Low complexity" evidence="7">
    <location>
        <begin position="525"/>
        <end position="535"/>
    </location>
</feature>
<dbReference type="Pfam" id="PF03835">
    <property type="entry name" value="Rad4"/>
    <property type="match status" value="1"/>
</dbReference>
<dbReference type="InterPro" id="IPR018328">
    <property type="entry name" value="Rad4_beta-hairpin_dom3"/>
</dbReference>
<protein>
    <recommendedName>
        <fullName evidence="13">Xeroderma pigmentosum group C-complementing protein</fullName>
    </recommendedName>
</protein>
<feature type="compositionally biased region" description="Pro residues" evidence="7">
    <location>
        <begin position="994"/>
        <end position="1005"/>
    </location>
</feature>
<feature type="domain" description="Rad4 beta-hairpin" evidence="10">
    <location>
        <begin position="869"/>
        <end position="943"/>
    </location>
</feature>
<comment type="caution">
    <text evidence="11">The sequence shown here is derived from an EMBL/GenBank/DDBJ whole genome shotgun (WGS) entry which is preliminary data.</text>
</comment>
<keyword evidence="6" id="KW-0175">Coiled coil</keyword>
<dbReference type="Pfam" id="PF10405">
    <property type="entry name" value="BHD_3"/>
    <property type="match status" value="1"/>
</dbReference>
<dbReference type="GO" id="GO:0003684">
    <property type="term" value="F:damaged DNA binding"/>
    <property type="evidence" value="ECO:0007669"/>
    <property type="project" value="InterPro"/>
</dbReference>
<dbReference type="Pfam" id="PF10404">
    <property type="entry name" value="BHD_2"/>
    <property type="match status" value="1"/>
</dbReference>
<feature type="compositionally biased region" description="Basic residues" evidence="7">
    <location>
        <begin position="436"/>
        <end position="451"/>
    </location>
</feature>